<dbReference type="RefSeq" id="WP_231443090.1">
    <property type="nucleotide sequence ID" value="NZ_JAJOMB010000008.1"/>
</dbReference>
<proteinExistence type="predicted"/>
<sequence>MNQGRHRPTLRDIAEETGLSPAAVSYALRGLQVTEETQARVRAAAKRLGYEADPIARALASGRTETIGVLCGSLADGWQQQVAAALGRGLLGAGRNPITVDAGNDPEREITLAKRMVDQRADALVVLPVDPNAPHWTEIAERTVLVAVGDGLPGAPAAAEVVFDNVTGVRHGLRLLAEAGHTRVTVLTPTDRATPDRPAEQIVQQMAPELGLTAAVRTCPHDLDGAAAVVRELLAVPAPPTAFFCLADSIAFGVYLAARELNMSVPEDISVVGYDDLPAGRLLTPPLSSYQWPIDSLVESVVSYAVEANDRKTDQRRTVLVPEPMPRGSVAAPRVTSA</sequence>
<keyword evidence="6" id="KW-1185">Reference proteome</keyword>
<comment type="caution">
    <text evidence="5">The sequence shown here is derived from an EMBL/GenBank/DDBJ whole genome shotgun (WGS) entry which is preliminary data.</text>
</comment>
<dbReference type="Pfam" id="PF00356">
    <property type="entry name" value="LacI"/>
    <property type="match status" value="1"/>
</dbReference>
<feature type="domain" description="HTH lacI-type" evidence="4">
    <location>
        <begin position="8"/>
        <end position="61"/>
    </location>
</feature>
<dbReference type="SUPFAM" id="SSF53822">
    <property type="entry name" value="Periplasmic binding protein-like I"/>
    <property type="match status" value="1"/>
</dbReference>
<protein>
    <submittedName>
        <fullName evidence="5">LacI family transcriptional regulator</fullName>
    </submittedName>
</protein>
<dbReference type="Gene3D" id="1.10.260.40">
    <property type="entry name" value="lambda repressor-like DNA-binding domains"/>
    <property type="match status" value="1"/>
</dbReference>
<name>A0A9X1NG25_9ACTN</name>
<dbReference type="AlphaFoldDB" id="A0A9X1NG25"/>
<evidence type="ECO:0000256" key="3">
    <source>
        <dbReference type="ARBA" id="ARBA00023163"/>
    </source>
</evidence>
<dbReference type="SMART" id="SM00354">
    <property type="entry name" value="HTH_LACI"/>
    <property type="match status" value="1"/>
</dbReference>
<dbReference type="CDD" id="cd01392">
    <property type="entry name" value="HTH_LacI"/>
    <property type="match status" value="1"/>
</dbReference>
<dbReference type="GO" id="GO:0003700">
    <property type="term" value="F:DNA-binding transcription factor activity"/>
    <property type="evidence" value="ECO:0007669"/>
    <property type="project" value="TreeGrafter"/>
</dbReference>
<dbReference type="InterPro" id="IPR046335">
    <property type="entry name" value="LacI/GalR-like_sensor"/>
</dbReference>
<accession>A0A9X1NG25</accession>
<dbReference type="Pfam" id="PF13377">
    <property type="entry name" value="Peripla_BP_3"/>
    <property type="match status" value="1"/>
</dbReference>
<dbReference type="PANTHER" id="PTHR30146">
    <property type="entry name" value="LACI-RELATED TRANSCRIPTIONAL REPRESSOR"/>
    <property type="match status" value="1"/>
</dbReference>
<evidence type="ECO:0000313" key="5">
    <source>
        <dbReference type="EMBL" id="MCD5312651.1"/>
    </source>
</evidence>
<dbReference type="PANTHER" id="PTHR30146:SF138">
    <property type="entry name" value="TRANSCRIPTIONAL REGULATORY PROTEIN"/>
    <property type="match status" value="1"/>
</dbReference>
<evidence type="ECO:0000313" key="6">
    <source>
        <dbReference type="Proteomes" id="UP001138997"/>
    </source>
</evidence>
<keyword evidence="1" id="KW-0805">Transcription regulation</keyword>
<evidence type="ECO:0000256" key="1">
    <source>
        <dbReference type="ARBA" id="ARBA00023015"/>
    </source>
</evidence>
<keyword evidence="3" id="KW-0804">Transcription</keyword>
<dbReference type="InterPro" id="IPR028082">
    <property type="entry name" value="Peripla_BP_I"/>
</dbReference>
<dbReference type="SUPFAM" id="SSF47413">
    <property type="entry name" value="lambda repressor-like DNA-binding domains"/>
    <property type="match status" value="1"/>
</dbReference>
<dbReference type="EMBL" id="JAJOMB010000008">
    <property type="protein sequence ID" value="MCD5312651.1"/>
    <property type="molecule type" value="Genomic_DNA"/>
</dbReference>
<dbReference type="PROSITE" id="PS50932">
    <property type="entry name" value="HTH_LACI_2"/>
    <property type="match status" value="1"/>
</dbReference>
<dbReference type="GO" id="GO:0000976">
    <property type="term" value="F:transcription cis-regulatory region binding"/>
    <property type="evidence" value="ECO:0007669"/>
    <property type="project" value="TreeGrafter"/>
</dbReference>
<evidence type="ECO:0000256" key="2">
    <source>
        <dbReference type="ARBA" id="ARBA00023125"/>
    </source>
</evidence>
<evidence type="ECO:0000259" key="4">
    <source>
        <dbReference type="PROSITE" id="PS50932"/>
    </source>
</evidence>
<dbReference type="InterPro" id="IPR010982">
    <property type="entry name" value="Lambda_DNA-bd_dom_sf"/>
</dbReference>
<dbReference type="Proteomes" id="UP001138997">
    <property type="component" value="Unassembled WGS sequence"/>
</dbReference>
<keyword evidence="2" id="KW-0238">DNA-binding</keyword>
<organism evidence="5 6">
    <name type="scientific">Kineosporia babensis</name>
    <dbReference type="NCBI Taxonomy" id="499548"/>
    <lineage>
        <taxon>Bacteria</taxon>
        <taxon>Bacillati</taxon>
        <taxon>Actinomycetota</taxon>
        <taxon>Actinomycetes</taxon>
        <taxon>Kineosporiales</taxon>
        <taxon>Kineosporiaceae</taxon>
        <taxon>Kineosporia</taxon>
    </lineage>
</organism>
<dbReference type="CDD" id="cd06267">
    <property type="entry name" value="PBP1_LacI_sugar_binding-like"/>
    <property type="match status" value="1"/>
</dbReference>
<dbReference type="InterPro" id="IPR000843">
    <property type="entry name" value="HTH_LacI"/>
</dbReference>
<gene>
    <name evidence="5" type="ORF">LR394_17220</name>
</gene>
<reference evidence="5" key="1">
    <citation type="submission" date="2021-11" db="EMBL/GenBank/DDBJ databases">
        <title>Streptomyces corallinus and Kineosporia corallina sp. nov., two new coral-derived marine actinobacteria.</title>
        <authorList>
            <person name="Buangrab K."/>
            <person name="Sutthacheep M."/>
            <person name="Yeemin T."/>
            <person name="Harunari E."/>
            <person name="Igarashi Y."/>
            <person name="Sripreechasak P."/>
            <person name="Kanchanasin P."/>
            <person name="Tanasupawat S."/>
            <person name="Phongsopitanun W."/>
        </authorList>
    </citation>
    <scope>NUCLEOTIDE SEQUENCE</scope>
    <source>
        <strain evidence="5">JCM 31032</strain>
    </source>
</reference>
<dbReference type="Gene3D" id="3.40.50.2300">
    <property type="match status" value="2"/>
</dbReference>